<feature type="transmembrane region" description="Helical" evidence="14">
    <location>
        <begin position="111"/>
        <end position="132"/>
    </location>
</feature>
<comment type="similarity">
    <text evidence="2">Belongs to the EBP family.</text>
</comment>
<evidence type="ECO:0000256" key="14">
    <source>
        <dbReference type="SAM" id="Phobius"/>
    </source>
</evidence>
<sequence length="221" mass="25438">MTTFSHPYHPSDLILQGYVPNTRSAAELIGAWLISLSIVTIATFAWLSSRKLTLRERLTTLWFITCGCIHVFFEGHFVLNHHTLASLTDFISQEWKEYAKSDSRYLQSDSFVLAIETITAAVWGPLCFYIGIATAYRFPSRHVWTALMCFAHIYGNALYYGTTIIQGCPHSRPEFLYFWVYFVGLNGLWLITPVVLLVTSIWKINEAIQRVDRKENNRKDS</sequence>
<keyword evidence="5" id="KW-0752">Steroid biosynthesis</keyword>
<dbReference type="InterPro" id="IPR033118">
    <property type="entry name" value="EXPERA"/>
</dbReference>
<evidence type="ECO:0000256" key="4">
    <source>
        <dbReference type="ARBA" id="ARBA00022692"/>
    </source>
</evidence>
<keyword evidence="3" id="KW-0444">Lipid biosynthesis</keyword>
<dbReference type="PANTHER" id="PTHR14207:SF0">
    <property type="entry name" value="3-BETA-HYDROXYSTEROID-DELTA(8),DELTA(7)-ISOMERASE"/>
    <property type="match status" value="1"/>
</dbReference>
<evidence type="ECO:0000256" key="11">
    <source>
        <dbReference type="ARBA" id="ARBA00023221"/>
    </source>
</evidence>
<comment type="subcellular location">
    <subcellularLocation>
        <location evidence="1">Membrane</location>
        <topology evidence="1">Multi-pass membrane protein</topology>
    </subcellularLocation>
</comment>
<evidence type="ECO:0000313" key="16">
    <source>
        <dbReference type="EMBL" id="KAF9451304.1"/>
    </source>
</evidence>
<dbReference type="GO" id="GO:0004769">
    <property type="term" value="F:steroid Delta-isomerase activity"/>
    <property type="evidence" value="ECO:0007669"/>
    <property type="project" value="TreeGrafter"/>
</dbReference>
<dbReference type="GO" id="GO:0000247">
    <property type="term" value="F:C-8 sterol isomerase activity"/>
    <property type="evidence" value="ECO:0007669"/>
    <property type="project" value="TreeGrafter"/>
</dbReference>
<evidence type="ECO:0000256" key="7">
    <source>
        <dbReference type="ARBA" id="ARBA00023011"/>
    </source>
</evidence>
<dbReference type="Pfam" id="PF05241">
    <property type="entry name" value="EBP"/>
    <property type="match status" value="1"/>
</dbReference>
<name>A0A9P5XJ19_9AGAR</name>
<evidence type="ECO:0000259" key="15">
    <source>
        <dbReference type="PROSITE" id="PS51751"/>
    </source>
</evidence>
<keyword evidence="4 13" id="KW-0812">Transmembrane</keyword>
<dbReference type="Proteomes" id="UP000807342">
    <property type="component" value="Unassembled WGS sequence"/>
</dbReference>
<feature type="transmembrane region" description="Helical" evidence="14">
    <location>
        <begin position="177"/>
        <end position="204"/>
    </location>
</feature>
<evidence type="ECO:0000256" key="13">
    <source>
        <dbReference type="PROSITE-ProRule" id="PRU01087"/>
    </source>
</evidence>
<evidence type="ECO:0000256" key="12">
    <source>
        <dbReference type="ARBA" id="ARBA00023235"/>
    </source>
</evidence>
<evidence type="ECO:0000256" key="1">
    <source>
        <dbReference type="ARBA" id="ARBA00004141"/>
    </source>
</evidence>
<keyword evidence="12" id="KW-0413">Isomerase</keyword>
<organism evidence="16 17">
    <name type="scientific">Macrolepiota fuliginosa MF-IS2</name>
    <dbReference type="NCBI Taxonomy" id="1400762"/>
    <lineage>
        <taxon>Eukaryota</taxon>
        <taxon>Fungi</taxon>
        <taxon>Dikarya</taxon>
        <taxon>Basidiomycota</taxon>
        <taxon>Agaricomycotina</taxon>
        <taxon>Agaricomycetes</taxon>
        <taxon>Agaricomycetidae</taxon>
        <taxon>Agaricales</taxon>
        <taxon>Agaricineae</taxon>
        <taxon>Agaricaceae</taxon>
        <taxon>Macrolepiota</taxon>
    </lineage>
</organism>
<accession>A0A9P5XJ19</accession>
<dbReference type="PROSITE" id="PS51751">
    <property type="entry name" value="EXPERA"/>
    <property type="match status" value="1"/>
</dbReference>
<feature type="transmembrane region" description="Helical" evidence="14">
    <location>
        <begin position="29"/>
        <end position="47"/>
    </location>
</feature>
<keyword evidence="8" id="KW-0443">Lipid metabolism</keyword>
<evidence type="ECO:0000256" key="3">
    <source>
        <dbReference type="ARBA" id="ARBA00022516"/>
    </source>
</evidence>
<keyword evidence="10" id="KW-1207">Sterol metabolism</keyword>
<evidence type="ECO:0000256" key="6">
    <source>
        <dbReference type="ARBA" id="ARBA00022989"/>
    </source>
</evidence>
<evidence type="ECO:0000256" key="10">
    <source>
        <dbReference type="ARBA" id="ARBA00023166"/>
    </source>
</evidence>
<evidence type="ECO:0000313" key="17">
    <source>
        <dbReference type="Proteomes" id="UP000807342"/>
    </source>
</evidence>
<dbReference type="GO" id="GO:0016126">
    <property type="term" value="P:sterol biosynthetic process"/>
    <property type="evidence" value="ECO:0007669"/>
    <property type="project" value="UniProtKB-KW"/>
</dbReference>
<dbReference type="GO" id="GO:0016020">
    <property type="term" value="C:membrane"/>
    <property type="evidence" value="ECO:0007669"/>
    <property type="project" value="UniProtKB-SubCell"/>
</dbReference>
<evidence type="ECO:0000256" key="8">
    <source>
        <dbReference type="ARBA" id="ARBA00023098"/>
    </source>
</evidence>
<dbReference type="OrthoDB" id="58557at2759"/>
<evidence type="ECO:0000256" key="9">
    <source>
        <dbReference type="ARBA" id="ARBA00023136"/>
    </source>
</evidence>
<feature type="domain" description="EXPERA" evidence="15">
    <location>
        <begin position="55"/>
        <end position="197"/>
    </location>
</feature>
<feature type="transmembrane region" description="Helical" evidence="14">
    <location>
        <begin position="59"/>
        <end position="79"/>
    </location>
</feature>
<gene>
    <name evidence="16" type="ORF">P691DRAFT_381976</name>
</gene>
<dbReference type="AlphaFoldDB" id="A0A9P5XJ19"/>
<keyword evidence="11" id="KW-0753">Steroid metabolism</keyword>
<evidence type="ECO:0000256" key="2">
    <source>
        <dbReference type="ARBA" id="ARBA00008337"/>
    </source>
</evidence>
<comment type="caution">
    <text evidence="16">The sequence shown here is derived from an EMBL/GenBank/DDBJ whole genome shotgun (WGS) entry which is preliminary data.</text>
</comment>
<feature type="transmembrane region" description="Helical" evidence="14">
    <location>
        <begin position="144"/>
        <end position="165"/>
    </location>
</feature>
<keyword evidence="17" id="KW-1185">Reference proteome</keyword>
<keyword evidence="9 13" id="KW-0472">Membrane</keyword>
<dbReference type="PANTHER" id="PTHR14207">
    <property type="entry name" value="STEROL ISOMERASE"/>
    <property type="match status" value="1"/>
</dbReference>
<proteinExistence type="inferred from homology"/>
<dbReference type="EMBL" id="MU151088">
    <property type="protein sequence ID" value="KAF9451304.1"/>
    <property type="molecule type" value="Genomic_DNA"/>
</dbReference>
<keyword evidence="7" id="KW-0756">Sterol biosynthesis</keyword>
<dbReference type="GO" id="GO:0005783">
    <property type="term" value="C:endoplasmic reticulum"/>
    <property type="evidence" value="ECO:0007669"/>
    <property type="project" value="TreeGrafter"/>
</dbReference>
<reference evidence="16" key="1">
    <citation type="submission" date="2020-11" db="EMBL/GenBank/DDBJ databases">
        <authorList>
            <consortium name="DOE Joint Genome Institute"/>
            <person name="Ahrendt S."/>
            <person name="Riley R."/>
            <person name="Andreopoulos W."/>
            <person name="Labutti K."/>
            <person name="Pangilinan J."/>
            <person name="Ruiz-Duenas F.J."/>
            <person name="Barrasa J.M."/>
            <person name="Sanchez-Garcia M."/>
            <person name="Camarero S."/>
            <person name="Miyauchi S."/>
            <person name="Serrano A."/>
            <person name="Linde D."/>
            <person name="Babiker R."/>
            <person name="Drula E."/>
            <person name="Ayuso-Fernandez I."/>
            <person name="Pacheco R."/>
            <person name="Padilla G."/>
            <person name="Ferreira P."/>
            <person name="Barriuso J."/>
            <person name="Kellner H."/>
            <person name="Castanera R."/>
            <person name="Alfaro M."/>
            <person name="Ramirez L."/>
            <person name="Pisabarro A.G."/>
            <person name="Kuo A."/>
            <person name="Tritt A."/>
            <person name="Lipzen A."/>
            <person name="He G."/>
            <person name="Yan M."/>
            <person name="Ng V."/>
            <person name="Cullen D."/>
            <person name="Martin F."/>
            <person name="Rosso M.-N."/>
            <person name="Henrissat B."/>
            <person name="Hibbett D."/>
            <person name="Martinez A.T."/>
            <person name="Grigoriev I.V."/>
        </authorList>
    </citation>
    <scope>NUCLEOTIDE SEQUENCE</scope>
    <source>
        <strain evidence="16">MF-IS2</strain>
    </source>
</reference>
<keyword evidence="6 13" id="KW-1133">Transmembrane helix</keyword>
<evidence type="ECO:0000256" key="5">
    <source>
        <dbReference type="ARBA" id="ARBA00022955"/>
    </source>
</evidence>
<dbReference type="InterPro" id="IPR007905">
    <property type="entry name" value="EBP"/>
</dbReference>
<protein>
    <submittedName>
        <fullName evidence="16">EBP domain protein</fullName>
    </submittedName>
</protein>
<dbReference type="GO" id="GO:0047750">
    <property type="term" value="F:cholestenol delta-isomerase activity"/>
    <property type="evidence" value="ECO:0007669"/>
    <property type="project" value="InterPro"/>
</dbReference>